<feature type="chain" id="PRO_5041930378" evidence="1">
    <location>
        <begin position="24"/>
        <end position="257"/>
    </location>
</feature>
<dbReference type="NCBIfam" id="TIGR02595">
    <property type="entry name" value="PEP_CTERM"/>
    <property type="match status" value="1"/>
</dbReference>
<evidence type="ECO:0000313" key="3">
    <source>
        <dbReference type="EMBL" id="MBK1854503.1"/>
    </source>
</evidence>
<dbReference type="Proteomes" id="UP000634206">
    <property type="component" value="Unassembled WGS sequence"/>
</dbReference>
<evidence type="ECO:0000259" key="2">
    <source>
        <dbReference type="Pfam" id="PF07589"/>
    </source>
</evidence>
<feature type="signal peptide" evidence="1">
    <location>
        <begin position="1"/>
        <end position="23"/>
    </location>
</feature>
<name>A0AAE2V945_9BACT</name>
<evidence type="ECO:0000313" key="4">
    <source>
        <dbReference type="Proteomes" id="UP000634206"/>
    </source>
</evidence>
<organism evidence="3 4">
    <name type="scientific">Oceaniferula flava</name>
    <dbReference type="NCBI Taxonomy" id="2800421"/>
    <lineage>
        <taxon>Bacteria</taxon>
        <taxon>Pseudomonadati</taxon>
        <taxon>Verrucomicrobiota</taxon>
        <taxon>Verrucomicrobiia</taxon>
        <taxon>Verrucomicrobiales</taxon>
        <taxon>Verrucomicrobiaceae</taxon>
        <taxon>Oceaniferula</taxon>
    </lineage>
</organism>
<comment type="caution">
    <text evidence="3">The sequence shown here is derived from an EMBL/GenBank/DDBJ whole genome shotgun (WGS) entry which is preliminary data.</text>
</comment>
<dbReference type="InterPro" id="IPR013424">
    <property type="entry name" value="Ice-binding_C"/>
</dbReference>
<gene>
    <name evidence="3" type="ORF">JIN83_06005</name>
</gene>
<keyword evidence="1" id="KW-0732">Signal</keyword>
<protein>
    <submittedName>
        <fullName evidence="3">PEP-CTERM sorting domain-containing protein</fullName>
    </submittedName>
</protein>
<dbReference type="RefSeq" id="WP_309489110.1">
    <property type="nucleotide sequence ID" value="NZ_JAENIG010000003.1"/>
</dbReference>
<dbReference type="EMBL" id="JAENIG010000003">
    <property type="protein sequence ID" value="MBK1854503.1"/>
    <property type="molecule type" value="Genomic_DNA"/>
</dbReference>
<dbReference type="AlphaFoldDB" id="A0AAE2V945"/>
<feature type="domain" description="Ice-binding protein C-terminal" evidence="2">
    <location>
        <begin position="234"/>
        <end position="255"/>
    </location>
</feature>
<keyword evidence="4" id="KW-1185">Reference proteome</keyword>
<evidence type="ECO:0000256" key="1">
    <source>
        <dbReference type="SAM" id="SignalP"/>
    </source>
</evidence>
<dbReference type="Pfam" id="PF07589">
    <property type="entry name" value="PEP-CTERM"/>
    <property type="match status" value="1"/>
</dbReference>
<dbReference type="NCBIfam" id="TIGR03901">
    <property type="entry name" value="MYXO-CTERM"/>
    <property type="match status" value="1"/>
</dbReference>
<sequence>MNITNYIKTYTVVAAFSLGSANAASILIQSDDFESLPEGVAPDAAQVQVRGLSLDPNGAGTNANNTYTGTLAVQVNAASGWRDVSSKYNAASGETYNGNARWDQTGNGGGIGIRIRANTGAATLDNAMQLTTLGATSVTMAYDIDLDDDSAYSLDIIYSADAAFTSPVVLQTYTSDGSDNGGWFSDSVTIQDGVGGVVFSDDAYFMIGRTSTSTGFSNPTFHVLDNIVITAEVVPEPSSAALLGLGGLGLLLRRRRA</sequence>
<reference evidence="3" key="1">
    <citation type="submission" date="2021-01" db="EMBL/GenBank/DDBJ databases">
        <title>Modified the classification status of verrucomicrobia.</title>
        <authorList>
            <person name="Feng X."/>
        </authorList>
    </citation>
    <scope>NUCLEOTIDE SEQUENCE</scope>
    <source>
        <strain evidence="3">5K15</strain>
    </source>
</reference>
<dbReference type="InterPro" id="IPR024038">
    <property type="entry name" value="MYXO-CTERM"/>
</dbReference>
<proteinExistence type="predicted"/>
<accession>A0AAE2V945</accession>